<feature type="domain" description="ABC transporter" evidence="5">
    <location>
        <begin position="7"/>
        <end position="235"/>
    </location>
</feature>
<dbReference type="GO" id="GO:0005886">
    <property type="term" value="C:plasma membrane"/>
    <property type="evidence" value="ECO:0007669"/>
    <property type="project" value="TreeGrafter"/>
</dbReference>
<dbReference type="GO" id="GO:0016887">
    <property type="term" value="F:ATP hydrolysis activity"/>
    <property type="evidence" value="ECO:0007669"/>
    <property type="project" value="InterPro"/>
</dbReference>
<dbReference type="PROSITE" id="PS50893">
    <property type="entry name" value="ABC_TRANSPORTER_2"/>
    <property type="match status" value="1"/>
</dbReference>
<keyword evidence="2" id="KW-0547">Nucleotide-binding</keyword>
<dbReference type="PROSITE" id="PS00211">
    <property type="entry name" value="ABC_TRANSPORTER_1"/>
    <property type="match status" value="1"/>
</dbReference>
<evidence type="ECO:0000259" key="5">
    <source>
        <dbReference type="PROSITE" id="PS50893"/>
    </source>
</evidence>
<dbReference type="RefSeq" id="WP_183355398.1">
    <property type="nucleotide sequence ID" value="NZ_BLXX01000009.1"/>
</dbReference>
<dbReference type="InterPro" id="IPR017911">
    <property type="entry name" value="MacB-like_ATP-bd"/>
</dbReference>
<dbReference type="Gene3D" id="3.40.50.300">
    <property type="entry name" value="P-loop containing nucleotide triphosphate hydrolases"/>
    <property type="match status" value="1"/>
</dbReference>
<evidence type="ECO:0000256" key="2">
    <source>
        <dbReference type="ARBA" id="ARBA00022741"/>
    </source>
</evidence>
<protein>
    <submittedName>
        <fullName evidence="6">ABC transporter ATP-binding protein</fullName>
    </submittedName>
</protein>
<dbReference type="EMBL" id="BLXX01000009">
    <property type="protein sequence ID" value="GFO60583.1"/>
    <property type="molecule type" value="Genomic_DNA"/>
</dbReference>
<reference evidence="7" key="1">
    <citation type="submission" date="2020-06" db="EMBL/GenBank/DDBJ databases">
        <title>Draft genomic sequence of Geomonas sp. Red330.</title>
        <authorList>
            <person name="Itoh H."/>
            <person name="Zhenxing X."/>
            <person name="Ushijima N."/>
            <person name="Masuda Y."/>
            <person name="Shiratori Y."/>
            <person name="Senoo K."/>
        </authorList>
    </citation>
    <scope>NUCLEOTIDE SEQUENCE [LARGE SCALE GENOMIC DNA]</scope>
    <source>
        <strain evidence="7">Red330</strain>
    </source>
</reference>
<gene>
    <name evidence="6" type="ORF">GMST_29080</name>
</gene>
<dbReference type="FunFam" id="3.40.50.300:FF:000032">
    <property type="entry name" value="Export ABC transporter ATP-binding protein"/>
    <property type="match status" value="1"/>
</dbReference>
<keyword evidence="3 6" id="KW-0067">ATP-binding</keyword>
<proteinExistence type="inferred from homology"/>
<organism evidence="6 7">
    <name type="scientific">Geomonas silvestris</name>
    <dbReference type="NCBI Taxonomy" id="2740184"/>
    <lineage>
        <taxon>Bacteria</taxon>
        <taxon>Pseudomonadati</taxon>
        <taxon>Thermodesulfobacteriota</taxon>
        <taxon>Desulfuromonadia</taxon>
        <taxon>Geobacterales</taxon>
        <taxon>Geobacteraceae</taxon>
        <taxon>Geomonas</taxon>
    </lineage>
</organism>
<evidence type="ECO:0000313" key="6">
    <source>
        <dbReference type="EMBL" id="GFO60583.1"/>
    </source>
</evidence>
<dbReference type="InterPro" id="IPR015854">
    <property type="entry name" value="ABC_transpr_LolD-like"/>
</dbReference>
<comment type="caution">
    <text evidence="6">The sequence shown here is derived from an EMBL/GenBank/DDBJ whole genome shotgun (WGS) entry which is preliminary data.</text>
</comment>
<dbReference type="GO" id="GO:0005524">
    <property type="term" value="F:ATP binding"/>
    <property type="evidence" value="ECO:0007669"/>
    <property type="project" value="UniProtKB-KW"/>
</dbReference>
<evidence type="ECO:0000256" key="4">
    <source>
        <dbReference type="ARBA" id="ARBA00038388"/>
    </source>
</evidence>
<dbReference type="InterPro" id="IPR027417">
    <property type="entry name" value="P-loop_NTPase"/>
</dbReference>
<dbReference type="AlphaFoldDB" id="A0A6V8MLG2"/>
<dbReference type="Pfam" id="PF00005">
    <property type="entry name" value="ABC_tran"/>
    <property type="match status" value="1"/>
</dbReference>
<evidence type="ECO:0000256" key="3">
    <source>
        <dbReference type="ARBA" id="ARBA00022840"/>
    </source>
</evidence>
<dbReference type="InterPro" id="IPR017871">
    <property type="entry name" value="ABC_transporter-like_CS"/>
</dbReference>
<evidence type="ECO:0000313" key="7">
    <source>
        <dbReference type="Proteomes" id="UP000556026"/>
    </source>
</evidence>
<keyword evidence="1" id="KW-0813">Transport</keyword>
<dbReference type="GO" id="GO:0022857">
    <property type="term" value="F:transmembrane transporter activity"/>
    <property type="evidence" value="ECO:0007669"/>
    <property type="project" value="UniProtKB-ARBA"/>
</dbReference>
<dbReference type="PANTHER" id="PTHR24220">
    <property type="entry name" value="IMPORT ATP-BINDING PROTEIN"/>
    <property type="match status" value="1"/>
</dbReference>
<dbReference type="CDD" id="cd03255">
    <property type="entry name" value="ABC_MJ0796_LolCDE_FtsE"/>
    <property type="match status" value="1"/>
</dbReference>
<keyword evidence="7" id="KW-1185">Reference proteome</keyword>
<evidence type="ECO:0000256" key="1">
    <source>
        <dbReference type="ARBA" id="ARBA00022448"/>
    </source>
</evidence>
<dbReference type="InterPro" id="IPR003593">
    <property type="entry name" value="AAA+_ATPase"/>
</dbReference>
<name>A0A6V8MLG2_9BACT</name>
<accession>A0A6V8MLG2</accession>
<dbReference type="InterPro" id="IPR003439">
    <property type="entry name" value="ABC_transporter-like_ATP-bd"/>
</dbReference>
<sequence>MTREALVQLRGVSKSYREGERERQILKEASLEISRGEWLFLLGKSGSGKSTLLNLVSGIDLPEHGEIIIEGRPINRLSERERTLFRREKIGFIFQSYNLIPTLTVAENLMLPLELLGALNRQRRAEALELLAGVGLADRAQSYPDRLSGGEQQRVAIARALIHRPLLLLADEPTGNLDAETGREVLELFERLLRPTACTLVLVTHSSEVARLADRLLCIRDGQLSEAALAPGALV</sequence>
<dbReference type="PANTHER" id="PTHR24220:SF685">
    <property type="entry name" value="ABC TRANSPORTER RELATED"/>
    <property type="match status" value="1"/>
</dbReference>
<comment type="similarity">
    <text evidence="4">Belongs to the ABC transporter superfamily. Macrolide exporter (TC 3.A.1.122) family.</text>
</comment>
<dbReference type="SUPFAM" id="SSF52540">
    <property type="entry name" value="P-loop containing nucleoside triphosphate hydrolases"/>
    <property type="match status" value="1"/>
</dbReference>
<dbReference type="GO" id="GO:0098796">
    <property type="term" value="C:membrane protein complex"/>
    <property type="evidence" value="ECO:0007669"/>
    <property type="project" value="UniProtKB-ARBA"/>
</dbReference>
<dbReference type="Proteomes" id="UP000556026">
    <property type="component" value="Unassembled WGS sequence"/>
</dbReference>
<dbReference type="SMART" id="SM00382">
    <property type="entry name" value="AAA"/>
    <property type="match status" value="1"/>
</dbReference>